<dbReference type="EMBL" id="FOPW01000005">
    <property type="protein sequence ID" value="SFH45069.1"/>
    <property type="molecule type" value="Genomic_DNA"/>
</dbReference>
<sequence length="150" mass="16063">MPDYREKLWPTPWAFIVTALVIPASILVLVPISLPAGIITAAVLYGGCVLLLVLASPVVRVQNGELKAGPATISTHLVGEAVSFTKAEATQERGPRLDARAWLLIRGWIDPVVRVPIVDPTDPAPYWIISSRHPTELAAAINGSRTTNVG</sequence>
<dbReference type="InterPro" id="IPR021443">
    <property type="entry name" value="DUF3093"/>
</dbReference>
<proteinExistence type="predicted"/>
<evidence type="ECO:0000313" key="5">
    <source>
        <dbReference type="Proteomes" id="UP000297963"/>
    </source>
</evidence>
<accession>A0A1I3A5R1</accession>
<dbReference type="STRING" id="995038.SAMN05216274_105194"/>
<dbReference type="Proteomes" id="UP000297963">
    <property type="component" value="Unassembled WGS sequence"/>
</dbReference>
<keyword evidence="1" id="KW-1133">Transmembrane helix</keyword>
<evidence type="ECO:0000313" key="3">
    <source>
        <dbReference type="EMBL" id="TFB82654.1"/>
    </source>
</evidence>
<dbReference type="Proteomes" id="UP000199681">
    <property type="component" value="Unassembled WGS sequence"/>
</dbReference>
<protein>
    <submittedName>
        <fullName evidence="3">DUF3093 domain-containing protein</fullName>
    </submittedName>
</protein>
<dbReference type="RefSeq" id="WP_092449149.1">
    <property type="nucleotide sequence ID" value="NZ_BKAC01000004.1"/>
</dbReference>
<keyword evidence="1" id="KW-0812">Transmembrane</keyword>
<dbReference type="AlphaFoldDB" id="A0A1I3A5R1"/>
<evidence type="ECO:0000256" key="1">
    <source>
        <dbReference type="SAM" id="Phobius"/>
    </source>
</evidence>
<feature type="transmembrane region" description="Helical" evidence="1">
    <location>
        <begin position="12"/>
        <end position="32"/>
    </location>
</feature>
<dbReference type="Pfam" id="PF11292">
    <property type="entry name" value="DUF3093"/>
    <property type="match status" value="1"/>
</dbReference>
<organism evidence="3 5">
    <name type="scientific">Cryobacterium levicorallinum</name>
    <dbReference type="NCBI Taxonomy" id="995038"/>
    <lineage>
        <taxon>Bacteria</taxon>
        <taxon>Bacillati</taxon>
        <taxon>Actinomycetota</taxon>
        <taxon>Actinomycetes</taxon>
        <taxon>Micrococcales</taxon>
        <taxon>Microbacteriaceae</taxon>
        <taxon>Cryobacterium</taxon>
    </lineage>
</organism>
<dbReference type="EMBL" id="SOFE01000023">
    <property type="protein sequence ID" value="TFB82654.1"/>
    <property type="molecule type" value="Genomic_DNA"/>
</dbReference>
<keyword evidence="1" id="KW-0472">Membrane</keyword>
<reference evidence="3 5" key="2">
    <citation type="submission" date="2019-03" db="EMBL/GenBank/DDBJ databases">
        <title>Genomics of glacier-inhabiting Cryobacterium strains.</title>
        <authorList>
            <person name="Liu Q."/>
            <person name="Xin Y.-H."/>
        </authorList>
    </citation>
    <scope>NUCLEOTIDE SEQUENCE [LARGE SCALE GENOMIC DNA]</scope>
    <source>
        <strain evidence="3 5">Hh34</strain>
    </source>
</reference>
<keyword evidence="4" id="KW-1185">Reference proteome</keyword>
<reference evidence="2 4" key="1">
    <citation type="submission" date="2016-10" db="EMBL/GenBank/DDBJ databases">
        <authorList>
            <person name="Varghese N."/>
            <person name="Submissions S."/>
        </authorList>
    </citation>
    <scope>NUCLEOTIDE SEQUENCE [LARGE SCALE GENOMIC DNA]</scope>
    <source>
        <strain evidence="2 4">GMCC 1.11211</strain>
    </source>
</reference>
<name>A0A1I3A5R1_9MICO</name>
<evidence type="ECO:0000313" key="2">
    <source>
        <dbReference type="EMBL" id="SFH45069.1"/>
    </source>
</evidence>
<feature type="transmembrane region" description="Helical" evidence="1">
    <location>
        <begin position="38"/>
        <end position="59"/>
    </location>
</feature>
<comment type="caution">
    <text evidence="3">The sequence shown here is derived from an EMBL/GenBank/DDBJ whole genome shotgun (WGS) entry which is preliminary data.</text>
</comment>
<gene>
    <name evidence="3" type="ORF">E3O11_12215</name>
    <name evidence="2" type="ORF">SAMN05216274_105194</name>
</gene>
<evidence type="ECO:0000313" key="4">
    <source>
        <dbReference type="Proteomes" id="UP000199681"/>
    </source>
</evidence>